<dbReference type="PANTHER" id="PTHR30329">
    <property type="entry name" value="STATOR ELEMENT OF FLAGELLAR MOTOR COMPLEX"/>
    <property type="match status" value="1"/>
</dbReference>
<dbReference type="PROSITE" id="PS51257">
    <property type="entry name" value="PROKAR_LIPOPROTEIN"/>
    <property type="match status" value="1"/>
</dbReference>
<proteinExistence type="predicted"/>
<evidence type="ECO:0000256" key="5">
    <source>
        <dbReference type="SAM" id="Coils"/>
    </source>
</evidence>
<comment type="subcellular location">
    <subcellularLocation>
        <location evidence="1">Cell outer membrane</location>
    </subcellularLocation>
</comment>
<dbReference type="InterPro" id="IPR006664">
    <property type="entry name" value="OMP_bac"/>
</dbReference>
<evidence type="ECO:0000256" key="6">
    <source>
        <dbReference type="SAM" id="MobiDB-lite"/>
    </source>
</evidence>
<evidence type="ECO:0000313" key="9">
    <source>
        <dbReference type="Proteomes" id="UP001562159"/>
    </source>
</evidence>
<protein>
    <submittedName>
        <fullName evidence="8">OmpA family protein</fullName>
    </submittedName>
</protein>
<evidence type="ECO:0000256" key="3">
    <source>
        <dbReference type="ARBA" id="ARBA00023237"/>
    </source>
</evidence>
<feature type="coiled-coil region" evidence="5">
    <location>
        <begin position="29"/>
        <end position="56"/>
    </location>
</feature>
<gene>
    <name evidence="8" type="ORF">AB7878_05290</name>
</gene>
<organism evidence="8 9">
    <name type="scientific">Rhodanobacter humi</name>
    <dbReference type="NCBI Taxonomy" id="1888173"/>
    <lineage>
        <taxon>Bacteria</taxon>
        <taxon>Pseudomonadati</taxon>
        <taxon>Pseudomonadota</taxon>
        <taxon>Gammaproteobacteria</taxon>
        <taxon>Lysobacterales</taxon>
        <taxon>Rhodanobacteraceae</taxon>
        <taxon>Rhodanobacter</taxon>
    </lineage>
</organism>
<dbReference type="Gene3D" id="3.30.1330.60">
    <property type="entry name" value="OmpA-like domain"/>
    <property type="match status" value="1"/>
</dbReference>
<feature type="region of interest" description="Disordered" evidence="6">
    <location>
        <begin position="168"/>
        <end position="201"/>
    </location>
</feature>
<evidence type="ECO:0000259" key="7">
    <source>
        <dbReference type="PROSITE" id="PS51123"/>
    </source>
</evidence>
<keyword evidence="5" id="KW-0175">Coiled coil</keyword>
<dbReference type="InterPro" id="IPR006665">
    <property type="entry name" value="OmpA-like"/>
</dbReference>
<dbReference type="InterPro" id="IPR036737">
    <property type="entry name" value="OmpA-like_sf"/>
</dbReference>
<feature type="domain" description="OmpA-like" evidence="7">
    <location>
        <begin position="70"/>
        <end position="190"/>
    </location>
</feature>
<keyword evidence="9" id="KW-1185">Reference proteome</keyword>
<dbReference type="PRINTS" id="PR01021">
    <property type="entry name" value="OMPADOMAIN"/>
</dbReference>
<feature type="compositionally biased region" description="Basic and acidic residues" evidence="6">
    <location>
        <begin position="171"/>
        <end position="181"/>
    </location>
</feature>
<evidence type="ECO:0000256" key="4">
    <source>
        <dbReference type="PROSITE-ProRule" id="PRU00473"/>
    </source>
</evidence>
<dbReference type="EMBL" id="JBGBPY010000001">
    <property type="protein sequence ID" value="MEY2181824.1"/>
    <property type="molecule type" value="Genomic_DNA"/>
</dbReference>
<evidence type="ECO:0000313" key="8">
    <source>
        <dbReference type="EMBL" id="MEY2181824.1"/>
    </source>
</evidence>
<dbReference type="CDD" id="cd07185">
    <property type="entry name" value="OmpA_C-like"/>
    <property type="match status" value="1"/>
</dbReference>
<keyword evidence="3" id="KW-0998">Cell outer membrane</keyword>
<dbReference type="SUPFAM" id="SSF103088">
    <property type="entry name" value="OmpA-like"/>
    <property type="match status" value="1"/>
</dbReference>
<name>A0ABV4AR10_9GAMM</name>
<dbReference type="PROSITE" id="PS51123">
    <property type="entry name" value="OMPA_2"/>
    <property type="match status" value="1"/>
</dbReference>
<accession>A0ABV4AR10</accession>
<sequence length="201" mass="21747">MNLPSPRIAVLAASMLAVGLAGCSQYVKKDDFSAAIQQLQQKQQDQQQQIDSIKQQMQEQFSKYDTQITAMQGRVSVDTVAHFAFNSATLNDQDKPALQNFAQTISKYHPNVLITVEGFADPAGSRAYNHRLGMQRADAVRDFLVQNGIGTDQVRAVSYGKDANRQVVKGASRDRGADNRRVSLTVDSTGAGAVASAPATS</sequence>
<evidence type="ECO:0000256" key="1">
    <source>
        <dbReference type="ARBA" id="ARBA00004442"/>
    </source>
</evidence>
<dbReference type="PANTHER" id="PTHR30329:SF21">
    <property type="entry name" value="LIPOPROTEIN YIAD-RELATED"/>
    <property type="match status" value="1"/>
</dbReference>
<reference evidence="8 9" key="1">
    <citation type="submission" date="2024-07" db="EMBL/GenBank/DDBJ databases">
        <title>Molecular mechanisms and environmental adaptations of flagellar loss and biofilm growth of Rhodanobacter under environmental stress.</title>
        <authorList>
            <person name="Chen M."/>
        </authorList>
    </citation>
    <scope>NUCLEOTIDE SEQUENCE [LARGE SCALE GENOMIC DNA]</scope>
    <source>
        <strain evidence="8 9">RS22</strain>
    </source>
</reference>
<dbReference type="Proteomes" id="UP001562159">
    <property type="component" value="Unassembled WGS sequence"/>
</dbReference>
<dbReference type="InterPro" id="IPR050330">
    <property type="entry name" value="Bact_OuterMem_StrucFunc"/>
</dbReference>
<evidence type="ECO:0000256" key="2">
    <source>
        <dbReference type="ARBA" id="ARBA00023136"/>
    </source>
</evidence>
<keyword evidence="2 4" id="KW-0472">Membrane</keyword>
<comment type="caution">
    <text evidence="8">The sequence shown here is derived from an EMBL/GenBank/DDBJ whole genome shotgun (WGS) entry which is preliminary data.</text>
</comment>
<dbReference type="Pfam" id="PF00691">
    <property type="entry name" value="OmpA"/>
    <property type="match status" value="1"/>
</dbReference>